<feature type="domain" description="Transposase IS200-like" evidence="2">
    <location>
        <begin position="9"/>
        <end position="124"/>
    </location>
</feature>
<name>A0A5B9VV03_9BACT</name>
<dbReference type="Gene3D" id="3.30.70.1290">
    <property type="entry name" value="Transposase IS200-like"/>
    <property type="match status" value="1"/>
</dbReference>
<feature type="compositionally biased region" description="Acidic residues" evidence="1">
    <location>
        <begin position="221"/>
        <end position="231"/>
    </location>
</feature>
<reference evidence="3 4" key="1">
    <citation type="submission" date="2019-08" db="EMBL/GenBank/DDBJ databases">
        <title>Deep-cultivation of Planctomycetes and their phenomic and genomic characterization uncovers novel biology.</title>
        <authorList>
            <person name="Wiegand S."/>
            <person name="Jogler M."/>
            <person name="Boedeker C."/>
            <person name="Pinto D."/>
            <person name="Vollmers J."/>
            <person name="Rivas-Marin E."/>
            <person name="Kohn T."/>
            <person name="Peeters S.H."/>
            <person name="Heuer A."/>
            <person name="Rast P."/>
            <person name="Oberbeckmann S."/>
            <person name="Bunk B."/>
            <person name="Jeske O."/>
            <person name="Meyerdierks A."/>
            <person name="Storesund J.E."/>
            <person name="Kallscheuer N."/>
            <person name="Luecker S."/>
            <person name="Lage O.M."/>
            <person name="Pohl T."/>
            <person name="Merkel B.J."/>
            <person name="Hornburger P."/>
            <person name="Mueller R.-W."/>
            <person name="Bruemmer F."/>
            <person name="Labrenz M."/>
            <person name="Spormann A.M."/>
            <person name="Op den Camp H."/>
            <person name="Overmann J."/>
            <person name="Amann R."/>
            <person name="Jetten M.S.M."/>
            <person name="Mascher T."/>
            <person name="Medema M.H."/>
            <person name="Devos D.P."/>
            <person name="Kaster A.-K."/>
            <person name="Ovreas L."/>
            <person name="Rohde M."/>
            <person name="Galperin M.Y."/>
            <person name="Jogler C."/>
        </authorList>
    </citation>
    <scope>NUCLEOTIDE SEQUENCE [LARGE SCALE GENOMIC DNA]</scope>
    <source>
        <strain evidence="3 4">OJF2</strain>
    </source>
</reference>
<dbReference type="Proteomes" id="UP000324233">
    <property type="component" value="Chromosome"/>
</dbReference>
<dbReference type="InterPro" id="IPR002686">
    <property type="entry name" value="Transposase_17"/>
</dbReference>
<evidence type="ECO:0000313" key="3">
    <source>
        <dbReference type="EMBL" id="QEH31717.1"/>
    </source>
</evidence>
<dbReference type="GO" id="GO:0003677">
    <property type="term" value="F:DNA binding"/>
    <property type="evidence" value="ECO:0007669"/>
    <property type="project" value="InterPro"/>
</dbReference>
<evidence type="ECO:0000259" key="2">
    <source>
        <dbReference type="SMART" id="SM01321"/>
    </source>
</evidence>
<evidence type="ECO:0000256" key="1">
    <source>
        <dbReference type="SAM" id="MobiDB-lite"/>
    </source>
</evidence>
<sequence length="231" mass="26442">MPRSARASAGGYCYHVMNRGNARAEVFHKPADFEAFLAIAAEAMVRVPMRVLAYCLLPNHFHLVLWPREDGDLSRWMHWLMTSHVRRYLRHYHSSGHVWQGRFKAFPIQEDEHLLRVIRYVERNALRAGLAERAEAWPWSSLRTFADGPALDPGPAPRGADWLAFVNAPMTDAELAAIRLSVKRDRPYGADAWTRDTARLLGLEYSLQPRGRPRRVRVEDAVGEDDTTQTT</sequence>
<dbReference type="SUPFAM" id="SSF143422">
    <property type="entry name" value="Transposase IS200-like"/>
    <property type="match status" value="1"/>
</dbReference>
<dbReference type="PANTHER" id="PTHR34322:SF2">
    <property type="entry name" value="TRANSPOSASE IS200-LIKE DOMAIN-CONTAINING PROTEIN"/>
    <property type="match status" value="1"/>
</dbReference>
<dbReference type="Pfam" id="PF01797">
    <property type="entry name" value="Y1_Tnp"/>
    <property type="match status" value="1"/>
</dbReference>
<protein>
    <submittedName>
        <fullName evidence="3">Transposase IS200 like protein</fullName>
    </submittedName>
</protein>
<dbReference type="KEGG" id="agv:OJF2_01820"/>
<evidence type="ECO:0000313" key="4">
    <source>
        <dbReference type="Proteomes" id="UP000324233"/>
    </source>
</evidence>
<dbReference type="GO" id="GO:0004803">
    <property type="term" value="F:transposase activity"/>
    <property type="evidence" value="ECO:0007669"/>
    <property type="project" value="InterPro"/>
</dbReference>
<organism evidence="3 4">
    <name type="scientific">Aquisphaera giovannonii</name>
    <dbReference type="NCBI Taxonomy" id="406548"/>
    <lineage>
        <taxon>Bacteria</taxon>
        <taxon>Pseudomonadati</taxon>
        <taxon>Planctomycetota</taxon>
        <taxon>Planctomycetia</taxon>
        <taxon>Isosphaerales</taxon>
        <taxon>Isosphaeraceae</taxon>
        <taxon>Aquisphaera</taxon>
    </lineage>
</organism>
<accession>A0A5B9VV03</accession>
<dbReference type="OrthoDB" id="277009at2"/>
<dbReference type="SMART" id="SM01321">
    <property type="entry name" value="Y1_Tnp"/>
    <property type="match status" value="1"/>
</dbReference>
<dbReference type="PANTHER" id="PTHR34322">
    <property type="entry name" value="TRANSPOSASE, Y1_TNP DOMAIN-CONTAINING"/>
    <property type="match status" value="1"/>
</dbReference>
<dbReference type="GO" id="GO:0006313">
    <property type="term" value="P:DNA transposition"/>
    <property type="evidence" value="ECO:0007669"/>
    <property type="project" value="InterPro"/>
</dbReference>
<dbReference type="EMBL" id="CP042997">
    <property type="protein sequence ID" value="QEH31717.1"/>
    <property type="molecule type" value="Genomic_DNA"/>
</dbReference>
<proteinExistence type="predicted"/>
<keyword evidence="4" id="KW-1185">Reference proteome</keyword>
<gene>
    <name evidence="3" type="ORF">OJF2_01820</name>
</gene>
<dbReference type="InterPro" id="IPR036515">
    <property type="entry name" value="Transposase_17_sf"/>
</dbReference>
<feature type="region of interest" description="Disordered" evidence="1">
    <location>
        <begin position="211"/>
        <end position="231"/>
    </location>
</feature>
<dbReference type="AlphaFoldDB" id="A0A5B9VV03"/>
<dbReference type="RefSeq" id="WP_148590400.1">
    <property type="nucleotide sequence ID" value="NZ_CP042997.1"/>
</dbReference>